<feature type="compositionally biased region" description="Basic and acidic residues" evidence="6">
    <location>
        <begin position="322"/>
        <end position="343"/>
    </location>
</feature>
<evidence type="ECO:0000256" key="5">
    <source>
        <dbReference type="PROSITE-ProRule" id="PRU00104"/>
    </source>
</evidence>
<feature type="active site" description="Glycyl thioester intermediate" evidence="5">
    <location>
        <position position="1186"/>
    </location>
</feature>
<comment type="caution">
    <text evidence="8">The sequence shown here is derived from an EMBL/GenBank/DDBJ whole genome shotgun (WGS) entry which is preliminary data.</text>
</comment>
<evidence type="ECO:0000256" key="2">
    <source>
        <dbReference type="ARBA" id="ARBA00012485"/>
    </source>
</evidence>
<dbReference type="GO" id="GO:0061630">
    <property type="term" value="F:ubiquitin protein ligase activity"/>
    <property type="evidence" value="ECO:0007669"/>
    <property type="project" value="UniProtKB-EC"/>
</dbReference>
<dbReference type="InterPro" id="IPR044611">
    <property type="entry name" value="E3A/B/C-like"/>
</dbReference>
<feature type="region of interest" description="Disordered" evidence="6">
    <location>
        <begin position="1"/>
        <end position="127"/>
    </location>
</feature>
<name>A0A1V6P949_PENDC</name>
<evidence type="ECO:0000256" key="1">
    <source>
        <dbReference type="ARBA" id="ARBA00000885"/>
    </source>
</evidence>
<evidence type="ECO:0000256" key="4">
    <source>
        <dbReference type="ARBA" id="ARBA00022786"/>
    </source>
</evidence>
<feature type="region of interest" description="Disordered" evidence="6">
    <location>
        <begin position="564"/>
        <end position="610"/>
    </location>
</feature>
<dbReference type="FunFam" id="3.30.2160.10:FF:000004">
    <property type="entry name" value="probable E3 ubiquitin-protein ligase HERC4 isoform X1"/>
    <property type="match status" value="1"/>
</dbReference>
<keyword evidence="3" id="KW-0808">Transferase</keyword>
<evidence type="ECO:0000256" key="3">
    <source>
        <dbReference type="ARBA" id="ARBA00022679"/>
    </source>
</evidence>
<feature type="compositionally biased region" description="Basic and acidic residues" evidence="6">
    <location>
        <begin position="85"/>
        <end position="94"/>
    </location>
</feature>
<dbReference type="EC" id="2.3.2.26" evidence="2"/>
<organism evidence="8 9">
    <name type="scientific">Penicillium decumbens</name>
    <dbReference type="NCBI Taxonomy" id="69771"/>
    <lineage>
        <taxon>Eukaryota</taxon>
        <taxon>Fungi</taxon>
        <taxon>Dikarya</taxon>
        <taxon>Ascomycota</taxon>
        <taxon>Pezizomycotina</taxon>
        <taxon>Eurotiomycetes</taxon>
        <taxon>Eurotiomycetidae</taxon>
        <taxon>Eurotiales</taxon>
        <taxon>Aspergillaceae</taxon>
        <taxon>Penicillium</taxon>
    </lineage>
</organism>
<dbReference type="OMA" id="AENSSWW"/>
<keyword evidence="9" id="KW-1185">Reference proteome</keyword>
<dbReference type="STRING" id="69771.A0A1V6P949"/>
<reference evidence="9" key="1">
    <citation type="journal article" date="2017" name="Nat. Microbiol.">
        <title>Global analysis of biosynthetic gene clusters reveals vast potential of secondary metabolite production in Penicillium species.</title>
        <authorList>
            <person name="Nielsen J.C."/>
            <person name="Grijseels S."/>
            <person name="Prigent S."/>
            <person name="Ji B."/>
            <person name="Dainat J."/>
            <person name="Nielsen K.F."/>
            <person name="Frisvad J.C."/>
            <person name="Workman M."/>
            <person name="Nielsen J."/>
        </authorList>
    </citation>
    <scope>NUCLEOTIDE SEQUENCE [LARGE SCALE GENOMIC DNA]</scope>
    <source>
        <strain evidence="9">IBT 11843</strain>
    </source>
</reference>
<dbReference type="Gene3D" id="3.90.1750.10">
    <property type="entry name" value="Hect, E3 ligase catalytic domains"/>
    <property type="match status" value="1"/>
</dbReference>
<dbReference type="PANTHER" id="PTHR45700:SF8">
    <property type="entry name" value="HECT-TYPE E3 UBIQUITIN TRANSFERASE"/>
    <property type="match status" value="1"/>
</dbReference>
<dbReference type="GO" id="GO:0000209">
    <property type="term" value="P:protein polyubiquitination"/>
    <property type="evidence" value="ECO:0007669"/>
    <property type="project" value="InterPro"/>
</dbReference>
<feature type="region of interest" description="Disordered" evidence="6">
    <location>
        <begin position="308"/>
        <end position="343"/>
    </location>
</feature>
<dbReference type="Gene3D" id="3.30.2410.10">
    <property type="entry name" value="Hect, E3 ligase catalytic domain"/>
    <property type="match status" value="1"/>
</dbReference>
<protein>
    <recommendedName>
        <fullName evidence="2">HECT-type E3 ubiquitin transferase</fullName>
        <ecNumber evidence="2">2.3.2.26</ecNumber>
    </recommendedName>
</protein>
<evidence type="ECO:0000313" key="8">
    <source>
        <dbReference type="EMBL" id="OQD73106.1"/>
    </source>
</evidence>
<dbReference type="PANTHER" id="PTHR45700">
    <property type="entry name" value="UBIQUITIN-PROTEIN LIGASE E3C"/>
    <property type="match status" value="1"/>
</dbReference>
<accession>A0A1V6P949</accession>
<feature type="region of interest" description="Disordered" evidence="6">
    <location>
        <begin position="161"/>
        <end position="200"/>
    </location>
</feature>
<dbReference type="PROSITE" id="PS50237">
    <property type="entry name" value="HECT"/>
    <property type="match status" value="1"/>
</dbReference>
<feature type="compositionally biased region" description="Basic and acidic residues" evidence="6">
    <location>
        <begin position="113"/>
        <end position="127"/>
    </location>
</feature>
<dbReference type="EMBL" id="MDYL01000017">
    <property type="protein sequence ID" value="OQD73106.1"/>
    <property type="molecule type" value="Genomic_DNA"/>
</dbReference>
<comment type="catalytic activity">
    <reaction evidence="1">
        <text>S-ubiquitinyl-[E2 ubiquitin-conjugating enzyme]-L-cysteine + [acceptor protein]-L-lysine = [E2 ubiquitin-conjugating enzyme]-L-cysteine + N(6)-ubiquitinyl-[acceptor protein]-L-lysine.</text>
        <dbReference type="EC" id="2.3.2.26"/>
    </reaction>
</comment>
<dbReference type="AlphaFoldDB" id="A0A1V6P949"/>
<dbReference type="CDD" id="cd00078">
    <property type="entry name" value="HECTc"/>
    <property type="match status" value="1"/>
</dbReference>
<evidence type="ECO:0000313" key="9">
    <source>
        <dbReference type="Proteomes" id="UP000191522"/>
    </source>
</evidence>
<dbReference type="OrthoDB" id="8068875at2759"/>
<dbReference type="InterPro" id="IPR035983">
    <property type="entry name" value="Hect_E3_ubiquitin_ligase"/>
</dbReference>
<feature type="compositionally biased region" description="Basic and acidic residues" evidence="6">
    <location>
        <begin position="570"/>
        <end position="597"/>
    </location>
</feature>
<feature type="compositionally biased region" description="Polar residues" evidence="6">
    <location>
        <begin position="102"/>
        <end position="112"/>
    </location>
</feature>
<feature type="compositionally biased region" description="Basic and acidic residues" evidence="6">
    <location>
        <begin position="161"/>
        <end position="178"/>
    </location>
</feature>
<dbReference type="InterPro" id="IPR000569">
    <property type="entry name" value="HECT_dom"/>
</dbReference>
<dbReference type="Gene3D" id="3.30.2160.10">
    <property type="entry name" value="Hect, E3 ligase catalytic domain"/>
    <property type="match status" value="1"/>
</dbReference>
<proteinExistence type="predicted"/>
<dbReference type="Proteomes" id="UP000191522">
    <property type="component" value="Unassembled WGS sequence"/>
</dbReference>
<keyword evidence="4 5" id="KW-0833">Ubl conjugation pathway</keyword>
<dbReference type="SUPFAM" id="SSF56204">
    <property type="entry name" value="Hect, E3 ligase catalytic domain"/>
    <property type="match status" value="1"/>
</dbReference>
<gene>
    <name evidence="8" type="ORF">PENDEC_c017G01356</name>
</gene>
<sequence length="1218" mass="136974">MPSWSGRNQPIPLISSPGFAAIPSNPPSVPASDHSRRRPSQTHDAPNMAPLNISIPMGSHQRGHHRSISHPFTSPFTGIGKKRDKAGPKDHMWDSDSDSDDVTFSAQPTSSSPRKEPKGGHGNEMTEGKCQTCNSTVRWPRNSKVFRCTSCLMVTDLETESSKEVKSPNGHGHEDRARGARTWNPAEQDSSVLSPHEPKPDIILSASNTRRMIDGCLSMYFDRLLEGPQSQLTPDGNCAGRYRDLRMENPSSHPAHNPGYGYLSVPGGLHNRSMSASSERECPIGTNGSPAMLELNPQAVQWEAKDTPVRIRANSDLQSDPKTYHRPREPARPTDSETKNGEHRPMIFKRLENYIIAAFKGTSVLNASFSTYQPPIGSASSGKPPRMNIDPASMPDQATELHVFEPDAKTLLLGDLAENSSWWMTEWAQREGQLPSGKDKPSHRSHLVSSRSPRIHWAEVAQWYQLVLTAGSSWAQKWAAKKPNPERSEADLIRSRRWESIDLSVPEKEIYESRIHLQRTLMKAIENLLKRPRRVLKKPEDTRFLFILLANPLLTSPTAYVQPPSAQTAYRDERPPSHPKESLRLTTRDGKSPRKDPPPSVPHYSSSGHHHGITKRILGLMSNLPNGCHHYFVSWFSRFSHGQFERLVDLVGGFITYRLARQHGRKRSQPITDGDDLIPTFASASGNTPAELHAAINRRGQKAPPKKKEDPIVYTEDWQIRGAARVMSLLFAANNTHISRKPEDAAVEPRGLRHADSAVTQSARQQGYMVPISSFYNTLLDYSDLLADFETWESQASKFSFCQYPFLLSIWAKIHILEHDARRQMEVKAREAFFSSILNHRAVSQYLVLKVRRECLVEDSLRSVSEVVGTGQEEIKKGLRIEFIGEEGIDAGGLRKEWFLLLVREVFDPHHGLFIYDDDSRYCYFNPYCFESSEQFFLVGVLLGLAIYNSTILDIDLPPFAFKKLLAAAPQITGPASTNSSRPRFKCTLEDLAEYRPALAKGLRMLLDYDGDVAETFCYDFVAQVDRYGEVMSVPLCAEGEKRPVTNSNRREFVDLYVHYFLESSVARQFEPFKRGFFTVCGGNALSLFRPEEIELLIRGSDEALDVTSLRAVATYDNWSSPQPELLPVVQWFWDFFETSSAQAQRKILSFITGSDRIPAMGATSLSIRLACLGDDCSRYPIARTCFNTLGLYRYSSQAKLQQLLWDAVVNSEGFGLK</sequence>
<dbReference type="SMART" id="SM00119">
    <property type="entry name" value="HECTc"/>
    <property type="match status" value="1"/>
</dbReference>
<dbReference type="Pfam" id="PF00632">
    <property type="entry name" value="HECT"/>
    <property type="match status" value="1"/>
</dbReference>
<feature type="domain" description="HECT" evidence="7">
    <location>
        <begin position="871"/>
        <end position="1218"/>
    </location>
</feature>
<evidence type="ECO:0000259" key="7">
    <source>
        <dbReference type="PROSITE" id="PS50237"/>
    </source>
</evidence>
<evidence type="ECO:0000256" key="6">
    <source>
        <dbReference type="SAM" id="MobiDB-lite"/>
    </source>
</evidence>